<dbReference type="OrthoDB" id="3563031at2"/>
<evidence type="ECO:0000313" key="7">
    <source>
        <dbReference type="EMBL" id="QAY59333.1"/>
    </source>
</evidence>
<keyword evidence="2" id="KW-0813">Transport</keyword>
<evidence type="ECO:0000256" key="3">
    <source>
        <dbReference type="ARBA" id="ARBA00022729"/>
    </source>
</evidence>
<dbReference type="EMBL" id="CP035494">
    <property type="protein sequence ID" value="QAY59333.1"/>
    <property type="molecule type" value="Genomic_DNA"/>
</dbReference>
<sequence length="410" mass="42310">MTNRVTMKSKTLLAVAAFATASVTALALSGCSGNGGQSPTGDAGGTIKIGAVMPLTGPLAALGAGDKEAAEQAVADINKAGGINGRQVELTVADDKTDPTESVKQFNQMAADNSYSAMLASSMTSAAAAVSSSITQYKIPTIALSPVDQYVDGSNPYAFTSPGNTAIYAAALVDYWKANGVKTVAVAYTGTDLYGQNGEKSTKSLAEAAGMNIVLDEAYDPAATDFTPLITKVVAAKPDAFVQWGSGPAPVIITKQIAGKGVPFYVTGSQASNLWLEPSGDAAEGVIGATTAALDPDSLPDGAYKDLVMAVAQPWRDQNKGVNPPEFAYGGATAIELLKNAIEKAGSTDRGKIRDALEATDLLTPNGHYHYSKSDHMGLDASAIGIMVVKDGVWKATDWQVDKFKTDAPK</sequence>
<evidence type="ECO:0000259" key="6">
    <source>
        <dbReference type="Pfam" id="PF13458"/>
    </source>
</evidence>
<evidence type="ECO:0000256" key="2">
    <source>
        <dbReference type="ARBA" id="ARBA00022448"/>
    </source>
</evidence>
<dbReference type="KEGG" id="mprt:ET475_04555"/>
<reference evidence="7 8" key="1">
    <citation type="submission" date="2019-01" db="EMBL/GenBank/DDBJ databases">
        <title>Genome sequencing of strain DFW100M-13.</title>
        <authorList>
            <person name="Heo J."/>
            <person name="Kim S.-J."/>
            <person name="Kim J.-S."/>
            <person name="Hong S.-B."/>
            <person name="Kwon S.-W."/>
        </authorList>
    </citation>
    <scope>NUCLEOTIDE SEQUENCE [LARGE SCALE GENOMIC DNA]</scope>
    <source>
        <strain evidence="7 8">DFW100M-13</strain>
    </source>
</reference>
<gene>
    <name evidence="7" type="ORF">ET475_04555</name>
</gene>
<evidence type="ECO:0000256" key="4">
    <source>
        <dbReference type="ARBA" id="ARBA00022970"/>
    </source>
</evidence>
<dbReference type="InterPro" id="IPR051010">
    <property type="entry name" value="BCAA_transport"/>
</dbReference>
<feature type="signal peptide" evidence="5">
    <location>
        <begin position="1"/>
        <end position="27"/>
    </location>
</feature>
<dbReference type="PANTHER" id="PTHR30483:SF38">
    <property type="entry name" value="BLR7848 PROTEIN"/>
    <property type="match status" value="1"/>
</dbReference>
<dbReference type="Proteomes" id="UP000293995">
    <property type="component" value="Chromosome"/>
</dbReference>
<dbReference type="PROSITE" id="PS51257">
    <property type="entry name" value="PROKAR_LIPOPROTEIN"/>
    <property type="match status" value="1"/>
</dbReference>
<feature type="chain" id="PRO_5020701142" evidence="5">
    <location>
        <begin position="28"/>
        <end position="410"/>
    </location>
</feature>
<dbReference type="Gene3D" id="3.40.50.2300">
    <property type="match status" value="2"/>
</dbReference>
<feature type="domain" description="Leucine-binding protein" evidence="6">
    <location>
        <begin position="46"/>
        <end position="379"/>
    </location>
</feature>
<name>A0A4P6EDE7_9MICO</name>
<protein>
    <submittedName>
        <fullName evidence="7">ABC transporter substrate-binding protein</fullName>
    </submittedName>
</protein>
<evidence type="ECO:0000313" key="8">
    <source>
        <dbReference type="Proteomes" id="UP000293995"/>
    </source>
</evidence>
<dbReference type="SUPFAM" id="SSF53822">
    <property type="entry name" value="Periplasmic binding protein-like I"/>
    <property type="match status" value="1"/>
</dbReference>
<accession>A0A4P6EDE7</accession>
<keyword evidence="3 5" id="KW-0732">Signal</keyword>
<dbReference type="InterPro" id="IPR000709">
    <property type="entry name" value="Leu_Ile_Val-bd"/>
</dbReference>
<proteinExistence type="inferred from homology"/>
<keyword evidence="8" id="KW-1185">Reference proteome</keyword>
<keyword evidence="4" id="KW-0029">Amino-acid transport</keyword>
<evidence type="ECO:0000256" key="1">
    <source>
        <dbReference type="ARBA" id="ARBA00010062"/>
    </source>
</evidence>
<dbReference type="Pfam" id="PF13458">
    <property type="entry name" value="Peripla_BP_6"/>
    <property type="match status" value="1"/>
</dbReference>
<dbReference type="PRINTS" id="PR00337">
    <property type="entry name" value="LEUILEVALBP"/>
</dbReference>
<dbReference type="InterPro" id="IPR028081">
    <property type="entry name" value="Leu-bd"/>
</dbReference>
<evidence type="ECO:0000256" key="5">
    <source>
        <dbReference type="SAM" id="SignalP"/>
    </source>
</evidence>
<dbReference type="CDD" id="cd06333">
    <property type="entry name" value="PBP1_ABC_RPA1789-like"/>
    <property type="match status" value="1"/>
</dbReference>
<dbReference type="PANTHER" id="PTHR30483">
    <property type="entry name" value="LEUCINE-SPECIFIC-BINDING PROTEIN"/>
    <property type="match status" value="1"/>
</dbReference>
<organism evidence="7 8">
    <name type="scientific">Microbacterium protaetiae</name>
    <dbReference type="NCBI Taxonomy" id="2509458"/>
    <lineage>
        <taxon>Bacteria</taxon>
        <taxon>Bacillati</taxon>
        <taxon>Actinomycetota</taxon>
        <taxon>Actinomycetes</taxon>
        <taxon>Micrococcales</taxon>
        <taxon>Microbacteriaceae</taxon>
        <taxon>Microbacterium</taxon>
    </lineage>
</organism>
<dbReference type="AlphaFoldDB" id="A0A4P6EDE7"/>
<dbReference type="InterPro" id="IPR028082">
    <property type="entry name" value="Peripla_BP_I"/>
</dbReference>
<dbReference type="GO" id="GO:0006865">
    <property type="term" value="P:amino acid transport"/>
    <property type="evidence" value="ECO:0007669"/>
    <property type="project" value="UniProtKB-KW"/>
</dbReference>
<comment type="similarity">
    <text evidence="1">Belongs to the leucine-binding protein family.</text>
</comment>